<dbReference type="RefSeq" id="WP_215821873.1">
    <property type="nucleotide sequence ID" value="NZ_JAGSOY010000090.1"/>
</dbReference>
<keyword evidence="1" id="KW-0732">Signal</keyword>
<protein>
    <submittedName>
        <fullName evidence="2">Uncharacterized protein</fullName>
    </submittedName>
</protein>
<proteinExistence type="predicted"/>
<reference evidence="2 3" key="1">
    <citation type="submission" date="2021-04" db="EMBL/GenBank/DDBJ databases">
        <authorList>
            <person name="Pira H."/>
            <person name="Risdian C."/>
            <person name="Wink J."/>
        </authorList>
    </citation>
    <scope>NUCLEOTIDE SEQUENCE [LARGE SCALE GENOMIC DNA]</scope>
    <source>
        <strain evidence="2 3">WH53</strain>
    </source>
</reference>
<organism evidence="2 3">
    <name type="scientific">Zooshikella harenae</name>
    <dbReference type="NCBI Taxonomy" id="2827238"/>
    <lineage>
        <taxon>Bacteria</taxon>
        <taxon>Pseudomonadati</taxon>
        <taxon>Pseudomonadota</taxon>
        <taxon>Gammaproteobacteria</taxon>
        <taxon>Oceanospirillales</taxon>
        <taxon>Zooshikellaceae</taxon>
        <taxon>Zooshikella</taxon>
    </lineage>
</organism>
<keyword evidence="3" id="KW-1185">Reference proteome</keyword>
<dbReference type="EMBL" id="JAGSOY010000090">
    <property type="protein sequence ID" value="MBU2713588.1"/>
    <property type="molecule type" value="Genomic_DNA"/>
</dbReference>
<name>A0ABS5ZHP3_9GAMM</name>
<comment type="caution">
    <text evidence="2">The sequence shown here is derived from an EMBL/GenBank/DDBJ whole genome shotgun (WGS) entry which is preliminary data.</text>
</comment>
<feature type="signal peptide" evidence="1">
    <location>
        <begin position="1"/>
        <end position="18"/>
    </location>
</feature>
<evidence type="ECO:0000313" key="2">
    <source>
        <dbReference type="EMBL" id="MBU2713588.1"/>
    </source>
</evidence>
<feature type="chain" id="PRO_5046937531" evidence="1">
    <location>
        <begin position="19"/>
        <end position="145"/>
    </location>
</feature>
<evidence type="ECO:0000313" key="3">
    <source>
        <dbReference type="Proteomes" id="UP000690515"/>
    </source>
</evidence>
<sequence length="145" mass="16588">MRKLLLLIVSLMVCPAMAYQLEFAWYESHDFNCENREDTSKDTKPPTEPNINTFRKLLTTTVAVNSTGFFHRYIETPPKKTTLSGSIIPHEIKFLTAQLYMIEFSNDSGPSTTELTTILEKNKRFILNSEQVCTQPLTVAVRQNP</sequence>
<gene>
    <name evidence="2" type="ORF">KCG35_21240</name>
</gene>
<evidence type="ECO:0000256" key="1">
    <source>
        <dbReference type="SAM" id="SignalP"/>
    </source>
</evidence>
<accession>A0ABS5ZHP3</accession>
<dbReference type="Proteomes" id="UP000690515">
    <property type="component" value="Unassembled WGS sequence"/>
</dbReference>